<keyword evidence="4 6" id="KW-1133">Transmembrane helix</keyword>
<evidence type="ECO:0000256" key="2">
    <source>
        <dbReference type="ARBA" id="ARBA00022475"/>
    </source>
</evidence>
<keyword evidence="2" id="KW-1003">Cell membrane</keyword>
<dbReference type="Pfam" id="PF12704">
    <property type="entry name" value="MacB_PCD"/>
    <property type="match status" value="1"/>
</dbReference>
<evidence type="ECO:0000259" key="8">
    <source>
        <dbReference type="Pfam" id="PF12704"/>
    </source>
</evidence>
<evidence type="ECO:0000259" key="7">
    <source>
        <dbReference type="Pfam" id="PF02687"/>
    </source>
</evidence>
<accession>A0A0F9Q777</accession>
<dbReference type="GO" id="GO:0022857">
    <property type="term" value="F:transmembrane transporter activity"/>
    <property type="evidence" value="ECO:0007669"/>
    <property type="project" value="TreeGrafter"/>
</dbReference>
<name>A0A0F9Q777_9ZZZZ</name>
<dbReference type="PANTHER" id="PTHR30572">
    <property type="entry name" value="MEMBRANE COMPONENT OF TRANSPORTER-RELATED"/>
    <property type="match status" value="1"/>
</dbReference>
<keyword evidence="3 6" id="KW-0812">Transmembrane</keyword>
<comment type="caution">
    <text evidence="9">The sequence shown here is derived from an EMBL/GenBank/DDBJ whole genome shotgun (WGS) entry which is preliminary data.</text>
</comment>
<feature type="transmembrane region" description="Helical" evidence="6">
    <location>
        <begin position="292"/>
        <end position="314"/>
    </location>
</feature>
<dbReference type="PROSITE" id="PS51257">
    <property type="entry name" value="PROKAR_LIPOPROTEIN"/>
    <property type="match status" value="1"/>
</dbReference>
<dbReference type="AlphaFoldDB" id="A0A0F9Q777"/>
<evidence type="ECO:0000256" key="1">
    <source>
        <dbReference type="ARBA" id="ARBA00004651"/>
    </source>
</evidence>
<dbReference type="GO" id="GO:0005886">
    <property type="term" value="C:plasma membrane"/>
    <property type="evidence" value="ECO:0007669"/>
    <property type="project" value="UniProtKB-SubCell"/>
</dbReference>
<reference evidence="9" key="1">
    <citation type="journal article" date="2015" name="Nature">
        <title>Complex archaea that bridge the gap between prokaryotes and eukaryotes.</title>
        <authorList>
            <person name="Spang A."/>
            <person name="Saw J.H."/>
            <person name="Jorgensen S.L."/>
            <person name="Zaremba-Niedzwiedzka K."/>
            <person name="Martijn J."/>
            <person name="Lind A.E."/>
            <person name="van Eijk R."/>
            <person name="Schleper C."/>
            <person name="Guy L."/>
            <person name="Ettema T.J."/>
        </authorList>
    </citation>
    <scope>NUCLEOTIDE SEQUENCE</scope>
</reference>
<protein>
    <submittedName>
        <fullName evidence="9">Uncharacterized protein</fullName>
    </submittedName>
</protein>
<keyword evidence="5 6" id="KW-0472">Membrane</keyword>
<evidence type="ECO:0000256" key="5">
    <source>
        <dbReference type="ARBA" id="ARBA00023136"/>
    </source>
</evidence>
<proteinExistence type="predicted"/>
<dbReference type="InterPro" id="IPR025857">
    <property type="entry name" value="MacB_PCD"/>
</dbReference>
<feature type="transmembrane region" description="Helical" evidence="6">
    <location>
        <begin position="347"/>
        <end position="367"/>
    </location>
</feature>
<dbReference type="InterPro" id="IPR003838">
    <property type="entry name" value="ABC3_permease_C"/>
</dbReference>
<comment type="subcellular location">
    <subcellularLocation>
        <location evidence="1">Cell membrane</location>
        <topology evidence="1">Multi-pass membrane protein</topology>
    </subcellularLocation>
</comment>
<evidence type="ECO:0000256" key="6">
    <source>
        <dbReference type="SAM" id="Phobius"/>
    </source>
</evidence>
<feature type="domain" description="ABC3 transporter permease C-terminal" evidence="7">
    <location>
        <begin position="298"/>
        <end position="411"/>
    </location>
</feature>
<feature type="transmembrane region" description="Helical" evidence="6">
    <location>
        <begin position="379"/>
        <end position="399"/>
    </location>
</feature>
<sequence length="418" mass="47323">MIKNYILIAIRNLWKRKLFSLINVIGLSVGIACFFLIAANLMDEFSYDNFHENQDNLYRVALKRIYPDNVVYYAIIPFSLGEAMLNDFPEVENMTRVFKVFQKAVFRYEDKTYEEDKIFFVEPKFFEIFNIPLVEGNATQVFSNPNSLVITRDTALKYFGDEKALGKNISTPQGEFLVSGVCENVPKNSHLEFDFAASLNLLDFNRQPNYVSFSVYTYIVLRDGTDPEGIEDKMPALVEHYAAGPIQASSGISYKEYIAAGNGYDYFLQPIRDIHLRSHLTNEMKPNGNITYVYILIAIALFLIVIACIGLFGLSTYMAEQRTKEVGIRKVLGSTASKIVVLMSKDFAKLVAVAFLIAVPVAYYTMIKWLQSFSFRTSVPLWIFLLAGVVALVVAQFTISFQALKAANSNPADSLRFE</sequence>
<feature type="transmembrane region" description="Helical" evidence="6">
    <location>
        <begin position="21"/>
        <end position="42"/>
    </location>
</feature>
<feature type="domain" description="MacB-like periplasmic core" evidence="8">
    <location>
        <begin position="20"/>
        <end position="236"/>
    </location>
</feature>
<evidence type="ECO:0000256" key="3">
    <source>
        <dbReference type="ARBA" id="ARBA00022692"/>
    </source>
</evidence>
<dbReference type="InterPro" id="IPR050250">
    <property type="entry name" value="Macrolide_Exporter_MacB"/>
</dbReference>
<organism evidence="9">
    <name type="scientific">marine sediment metagenome</name>
    <dbReference type="NCBI Taxonomy" id="412755"/>
    <lineage>
        <taxon>unclassified sequences</taxon>
        <taxon>metagenomes</taxon>
        <taxon>ecological metagenomes</taxon>
    </lineage>
</organism>
<dbReference type="Pfam" id="PF02687">
    <property type="entry name" value="FtsX"/>
    <property type="match status" value="1"/>
</dbReference>
<dbReference type="PANTHER" id="PTHR30572:SF18">
    <property type="entry name" value="ABC-TYPE MACROLIDE FAMILY EXPORT SYSTEM PERMEASE COMPONENT 2"/>
    <property type="match status" value="1"/>
</dbReference>
<gene>
    <name evidence="9" type="ORF">LCGC14_0754790</name>
</gene>
<dbReference type="EMBL" id="LAZR01001839">
    <property type="protein sequence ID" value="KKN38299.1"/>
    <property type="molecule type" value="Genomic_DNA"/>
</dbReference>
<evidence type="ECO:0000256" key="4">
    <source>
        <dbReference type="ARBA" id="ARBA00022989"/>
    </source>
</evidence>
<evidence type="ECO:0000313" key="9">
    <source>
        <dbReference type="EMBL" id="KKN38299.1"/>
    </source>
</evidence>